<sequence length="158" mass="16422">MCGHPRGAGRRGDARLCARRPPAAPSRPVRRLSRPLTAFPAFGSEALPMFFRKPAVAGVDAAAARAWIDAGEAALVDVREADELEAAAVPGATHLPMSHVGVDEYPDFGANKVVVMCHSGVRSARVAAALAARGVEAYNLEGGIVAWIAAGFPAQQQG</sequence>
<reference evidence="3" key="1">
    <citation type="submission" date="2016-04" db="EMBL/GenBank/DDBJ databases">
        <authorList>
            <person name="Evans L.H."/>
            <person name="Alamgir A."/>
            <person name="Owens N."/>
            <person name="Weber N.D."/>
            <person name="Virtaneva K."/>
            <person name="Barbian K."/>
            <person name="Babar A."/>
            <person name="Rosenke K."/>
        </authorList>
    </citation>
    <scope>NUCLEOTIDE SEQUENCE</scope>
    <source>
        <strain evidence="3">86</strain>
    </source>
</reference>
<dbReference type="InterPro" id="IPR050229">
    <property type="entry name" value="GlpE_sulfurtransferase"/>
</dbReference>
<gene>
    <name evidence="3" type="ORF">KL86APRO_11163</name>
</gene>
<dbReference type="EMBL" id="FLUO01000001">
    <property type="protein sequence ID" value="SBV99438.1"/>
    <property type="molecule type" value="Genomic_DNA"/>
</dbReference>
<name>A0A212JJ20_9PROT</name>
<proteinExistence type="predicted"/>
<dbReference type="Pfam" id="PF00581">
    <property type="entry name" value="Rhodanese"/>
    <property type="match status" value="1"/>
</dbReference>
<dbReference type="SMART" id="SM00450">
    <property type="entry name" value="RHOD"/>
    <property type="match status" value="1"/>
</dbReference>
<feature type="domain" description="Rhodanese" evidence="2">
    <location>
        <begin position="69"/>
        <end position="156"/>
    </location>
</feature>
<evidence type="ECO:0000313" key="3">
    <source>
        <dbReference type="EMBL" id="SBV99438.1"/>
    </source>
</evidence>
<dbReference type="InterPro" id="IPR036873">
    <property type="entry name" value="Rhodanese-like_dom_sf"/>
</dbReference>
<dbReference type="PANTHER" id="PTHR43031">
    <property type="entry name" value="FAD-DEPENDENT OXIDOREDUCTASE"/>
    <property type="match status" value="1"/>
</dbReference>
<evidence type="ECO:0000259" key="2">
    <source>
        <dbReference type="PROSITE" id="PS50206"/>
    </source>
</evidence>
<feature type="region of interest" description="Disordered" evidence="1">
    <location>
        <begin position="1"/>
        <end position="30"/>
    </location>
</feature>
<dbReference type="PROSITE" id="PS50206">
    <property type="entry name" value="RHODANESE_3"/>
    <property type="match status" value="1"/>
</dbReference>
<organism evidence="3">
    <name type="scientific">uncultured Alphaproteobacteria bacterium</name>
    <dbReference type="NCBI Taxonomy" id="91750"/>
    <lineage>
        <taxon>Bacteria</taxon>
        <taxon>Pseudomonadati</taxon>
        <taxon>Pseudomonadota</taxon>
        <taxon>Alphaproteobacteria</taxon>
        <taxon>environmental samples</taxon>
    </lineage>
</organism>
<dbReference type="Gene3D" id="3.40.250.10">
    <property type="entry name" value="Rhodanese-like domain"/>
    <property type="match status" value="1"/>
</dbReference>
<dbReference type="InterPro" id="IPR001763">
    <property type="entry name" value="Rhodanese-like_dom"/>
</dbReference>
<dbReference type="AlphaFoldDB" id="A0A212JJ20"/>
<protein>
    <submittedName>
        <fullName evidence="3">Rhodanese domain protein (Modular protein)</fullName>
    </submittedName>
</protein>
<dbReference type="PANTHER" id="PTHR43031:SF17">
    <property type="entry name" value="SULFURTRANSFERASE YTWF-RELATED"/>
    <property type="match status" value="1"/>
</dbReference>
<accession>A0A212JJ20</accession>
<dbReference type="SUPFAM" id="SSF52821">
    <property type="entry name" value="Rhodanese/Cell cycle control phosphatase"/>
    <property type="match status" value="1"/>
</dbReference>
<evidence type="ECO:0000256" key="1">
    <source>
        <dbReference type="SAM" id="MobiDB-lite"/>
    </source>
</evidence>